<dbReference type="EMBL" id="JAOVQM010000001">
    <property type="protein sequence ID" value="MCV2231559.1"/>
    <property type="molecule type" value="Genomic_DNA"/>
</dbReference>
<dbReference type="Proteomes" id="UP001177160">
    <property type="component" value="Unassembled WGS sequence"/>
</dbReference>
<accession>A0ABT2Y4A2</accession>
<organism evidence="2 3">
    <name type="scientific">Paracholeplasma manati</name>
    <dbReference type="NCBI Taxonomy" id="591373"/>
    <lineage>
        <taxon>Bacteria</taxon>
        <taxon>Bacillati</taxon>
        <taxon>Mycoplasmatota</taxon>
        <taxon>Mollicutes</taxon>
        <taxon>Acholeplasmatales</taxon>
        <taxon>Acholeplasmataceae</taxon>
        <taxon>Paracholeplasma</taxon>
    </lineage>
</organism>
<evidence type="ECO:0000259" key="1">
    <source>
        <dbReference type="Pfam" id="PF03551"/>
    </source>
</evidence>
<gene>
    <name evidence="2" type="ORF">N7548_01780</name>
</gene>
<reference evidence="2" key="1">
    <citation type="submission" date="2022-09" db="EMBL/GenBank/DDBJ databases">
        <title>Novel Mycoplasma species identified in domestic and wild animals.</title>
        <authorList>
            <person name="Volokhov D.V."/>
            <person name="Furtak V.A."/>
            <person name="Zagorodnyaya T.A."/>
        </authorList>
    </citation>
    <scope>NUCLEOTIDE SEQUENCE</scope>
    <source>
        <strain evidence="2">Oakley</strain>
    </source>
</reference>
<comment type="caution">
    <text evidence="2">The sequence shown here is derived from an EMBL/GenBank/DDBJ whole genome shotgun (WGS) entry which is preliminary data.</text>
</comment>
<dbReference type="Gene3D" id="1.10.10.10">
    <property type="entry name" value="Winged helix-like DNA-binding domain superfamily/Winged helix DNA-binding domain"/>
    <property type="match status" value="1"/>
</dbReference>
<evidence type="ECO:0000313" key="3">
    <source>
        <dbReference type="Proteomes" id="UP001177160"/>
    </source>
</evidence>
<protein>
    <submittedName>
        <fullName evidence="2">PadR family transcriptional regulator</fullName>
    </submittedName>
</protein>
<dbReference type="PANTHER" id="PTHR33169:SF14">
    <property type="entry name" value="TRANSCRIPTIONAL REGULATOR RV3488"/>
    <property type="match status" value="1"/>
</dbReference>
<sequence length="107" mass="12224">MANKAQIIKGFLEGFVLEVLSKEPLFTHEIIERLDTMGYKNLSEGTIYPLMLRLEAQSFIVYTKVPNPLGPMKKRYEITKDGFEELANIKAIWAEFRTISDDILGGK</sequence>
<dbReference type="InterPro" id="IPR005149">
    <property type="entry name" value="Tscrpt_reg_PadR_N"/>
</dbReference>
<dbReference type="InterPro" id="IPR052509">
    <property type="entry name" value="Metal_resp_DNA-bind_regulator"/>
</dbReference>
<dbReference type="Pfam" id="PF03551">
    <property type="entry name" value="PadR"/>
    <property type="match status" value="1"/>
</dbReference>
<dbReference type="PANTHER" id="PTHR33169">
    <property type="entry name" value="PADR-FAMILY TRANSCRIPTIONAL REGULATOR"/>
    <property type="match status" value="1"/>
</dbReference>
<keyword evidence="3" id="KW-1185">Reference proteome</keyword>
<dbReference type="RefSeq" id="WP_263607684.1">
    <property type="nucleotide sequence ID" value="NZ_JAOVQM010000001.1"/>
</dbReference>
<dbReference type="SUPFAM" id="SSF46785">
    <property type="entry name" value="Winged helix' DNA-binding domain"/>
    <property type="match status" value="1"/>
</dbReference>
<name>A0ABT2Y4A2_9MOLU</name>
<dbReference type="InterPro" id="IPR036390">
    <property type="entry name" value="WH_DNA-bd_sf"/>
</dbReference>
<evidence type="ECO:0000313" key="2">
    <source>
        <dbReference type="EMBL" id="MCV2231559.1"/>
    </source>
</evidence>
<proteinExistence type="predicted"/>
<dbReference type="InterPro" id="IPR036388">
    <property type="entry name" value="WH-like_DNA-bd_sf"/>
</dbReference>
<feature type="domain" description="Transcription regulator PadR N-terminal" evidence="1">
    <location>
        <begin position="16"/>
        <end position="87"/>
    </location>
</feature>